<organism evidence="2 3">
    <name type="scientific">Anaeromonas frigoriresistens</name>
    <dbReference type="NCBI Taxonomy" id="2683708"/>
    <lineage>
        <taxon>Bacteria</taxon>
        <taxon>Bacillati</taxon>
        <taxon>Bacillota</taxon>
        <taxon>Tissierellia</taxon>
        <taxon>Tissierellales</taxon>
        <taxon>Thermohalobacteraceae</taxon>
        <taxon>Anaeromonas</taxon>
    </lineage>
</organism>
<sequence length="271" mass="31599">MLFASDLDRTLIYSKKFISQKDERIRLVETKNSKEISYMLKSSVEMLKELSTKLLFVPVTTRSIEQYQRLKILEKEIKPKYAIVCNGGNIFKEGKLDEEWKRLVHSKFDDTCLGLKEIRSEFNKLRLDINIKKVRQVDNLFFYCVLHETNPGSILKELTEWAKKNKWTMVLNGRKLYFIPNHVTKNRAVRYIANKEEAKKIITSGDSLLDYCMANISDIFISPSHGQINSLEDIDKTNVKFTKQSGIFASDEILKLVLREVKQNKVISHNL</sequence>
<dbReference type="Pfam" id="PF05116">
    <property type="entry name" value="S6PP"/>
    <property type="match status" value="1"/>
</dbReference>
<evidence type="ECO:0000259" key="1">
    <source>
        <dbReference type="Pfam" id="PF05116"/>
    </source>
</evidence>
<dbReference type="InterPro" id="IPR023214">
    <property type="entry name" value="HAD_sf"/>
</dbReference>
<feature type="domain" description="Sucrose phosphatase-like" evidence="1">
    <location>
        <begin position="2"/>
        <end position="214"/>
    </location>
</feature>
<protein>
    <recommendedName>
        <fullName evidence="1">Sucrose phosphatase-like domain-containing protein</fullName>
    </recommendedName>
</protein>
<dbReference type="SUPFAM" id="SSF56784">
    <property type="entry name" value="HAD-like"/>
    <property type="match status" value="1"/>
</dbReference>
<dbReference type="InterPro" id="IPR024197">
    <property type="entry name" value="TPP-like"/>
</dbReference>
<keyword evidence="3" id="KW-1185">Reference proteome</keyword>
<reference evidence="2" key="1">
    <citation type="submission" date="2019-12" db="EMBL/GenBank/DDBJ databases">
        <title>Clostridiaceae gen. nov. sp. nov., isolated from sediment in Xinjiang, China.</title>
        <authorList>
            <person name="Zhang R."/>
        </authorList>
    </citation>
    <scope>NUCLEOTIDE SEQUENCE</scope>
    <source>
        <strain evidence="2">D2Q-11</strain>
    </source>
</reference>
<comment type="caution">
    <text evidence="2">The sequence shown here is derived from an EMBL/GenBank/DDBJ whole genome shotgun (WGS) entry which is preliminary data.</text>
</comment>
<evidence type="ECO:0000313" key="3">
    <source>
        <dbReference type="Proteomes" id="UP000724672"/>
    </source>
</evidence>
<accession>A0A942Z5W8</accession>
<dbReference type="Gene3D" id="3.40.50.1000">
    <property type="entry name" value="HAD superfamily/HAD-like"/>
    <property type="match status" value="1"/>
</dbReference>
<proteinExistence type="predicted"/>
<dbReference type="GO" id="GO:0003824">
    <property type="term" value="F:catalytic activity"/>
    <property type="evidence" value="ECO:0007669"/>
    <property type="project" value="UniProtKB-ARBA"/>
</dbReference>
<evidence type="ECO:0000313" key="2">
    <source>
        <dbReference type="EMBL" id="MBS4536932.1"/>
    </source>
</evidence>
<name>A0A942Z5W8_9FIRM</name>
<gene>
    <name evidence="2" type="ORF">GOQ27_00570</name>
</gene>
<dbReference type="PIRSF" id="PIRSF030802">
    <property type="entry name" value="UCP030802"/>
    <property type="match status" value="1"/>
</dbReference>
<dbReference type="Proteomes" id="UP000724672">
    <property type="component" value="Unassembled WGS sequence"/>
</dbReference>
<dbReference type="AlphaFoldDB" id="A0A942Z5W8"/>
<dbReference type="RefSeq" id="WP_203364862.1">
    <property type="nucleotide sequence ID" value="NZ_WSFT01000005.1"/>
</dbReference>
<dbReference type="EMBL" id="WSFT01000005">
    <property type="protein sequence ID" value="MBS4536932.1"/>
    <property type="molecule type" value="Genomic_DNA"/>
</dbReference>
<dbReference type="InterPro" id="IPR036412">
    <property type="entry name" value="HAD-like_sf"/>
</dbReference>
<dbReference type="InterPro" id="IPR006380">
    <property type="entry name" value="SPP-like_dom"/>
</dbReference>